<feature type="region of interest" description="Disordered" evidence="1">
    <location>
        <begin position="1"/>
        <end position="23"/>
    </location>
</feature>
<reference evidence="3" key="2">
    <citation type="submission" date="2015-01" db="EMBL/GenBank/DDBJ databases">
        <title>Evolutionary Origins and Diversification of the Mycorrhizal Mutualists.</title>
        <authorList>
            <consortium name="DOE Joint Genome Institute"/>
            <consortium name="Mycorrhizal Genomics Consortium"/>
            <person name="Kohler A."/>
            <person name="Kuo A."/>
            <person name="Nagy L.G."/>
            <person name="Floudas D."/>
            <person name="Copeland A."/>
            <person name="Barry K.W."/>
            <person name="Cichocki N."/>
            <person name="Veneault-Fourrey C."/>
            <person name="LaButti K."/>
            <person name="Lindquist E.A."/>
            <person name="Lipzen A."/>
            <person name="Lundell T."/>
            <person name="Morin E."/>
            <person name="Murat C."/>
            <person name="Riley R."/>
            <person name="Ohm R."/>
            <person name="Sun H."/>
            <person name="Tunlid A."/>
            <person name="Henrissat B."/>
            <person name="Grigoriev I.V."/>
            <person name="Hibbett D.S."/>
            <person name="Martin F."/>
        </authorList>
    </citation>
    <scope>NUCLEOTIDE SEQUENCE [LARGE SCALE GENOMIC DNA]</scope>
    <source>
        <strain evidence="3">441</strain>
    </source>
</reference>
<accession>A0A0D0A397</accession>
<name>A0A0D0A397_9AGAM</name>
<evidence type="ECO:0000313" key="3">
    <source>
        <dbReference type="Proteomes" id="UP000054018"/>
    </source>
</evidence>
<evidence type="ECO:0000256" key="1">
    <source>
        <dbReference type="SAM" id="MobiDB-lite"/>
    </source>
</evidence>
<dbReference type="EMBL" id="KN833701">
    <property type="protein sequence ID" value="KIK26498.1"/>
    <property type="molecule type" value="Genomic_DNA"/>
</dbReference>
<organism evidence="2 3">
    <name type="scientific">Pisolithus microcarpus 441</name>
    <dbReference type="NCBI Taxonomy" id="765257"/>
    <lineage>
        <taxon>Eukaryota</taxon>
        <taxon>Fungi</taxon>
        <taxon>Dikarya</taxon>
        <taxon>Basidiomycota</taxon>
        <taxon>Agaricomycotina</taxon>
        <taxon>Agaricomycetes</taxon>
        <taxon>Agaricomycetidae</taxon>
        <taxon>Boletales</taxon>
        <taxon>Sclerodermatineae</taxon>
        <taxon>Pisolithaceae</taxon>
        <taxon>Pisolithus</taxon>
    </lineage>
</organism>
<dbReference type="AlphaFoldDB" id="A0A0D0A397"/>
<proteinExistence type="predicted"/>
<sequence>AKKSSQHLPKRRREGSTKKKTKTRITIPVVPQLTFRVPPAETSPQTAEINIKFESPPMPNLRTPDLVWPLEEFVPTEDIPLLSLDDCCDTTQKLPENCPLPRLLAEPAGNSALCGVKPDAALFVDECMLSAFNSHSSPPSTSLFTPLEQSQLSTYDGFSWPPPSPTRSPVVFSNPFENTGCSSDKWSFSLLTLDQLFDQSISPITPVPPHFTYW</sequence>
<protein>
    <submittedName>
        <fullName evidence="2">Uncharacterized protein</fullName>
    </submittedName>
</protein>
<dbReference type="HOGENOM" id="CLU_1291719_0_0_1"/>
<keyword evidence="3" id="KW-1185">Reference proteome</keyword>
<gene>
    <name evidence="2" type="ORF">PISMIDRAFT_8860</name>
</gene>
<dbReference type="Proteomes" id="UP000054018">
    <property type="component" value="Unassembled WGS sequence"/>
</dbReference>
<evidence type="ECO:0000313" key="2">
    <source>
        <dbReference type="EMBL" id="KIK26498.1"/>
    </source>
</evidence>
<reference evidence="2 3" key="1">
    <citation type="submission" date="2014-04" db="EMBL/GenBank/DDBJ databases">
        <authorList>
            <consortium name="DOE Joint Genome Institute"/>
            <person name="Kuo A."/>
            <person name="Kohler A."/>
            <person name="Costa M.D."/>
            <person name="Nagy L.G."/>
            <person name="Floudas D."/>
            <person name="Copeland A."/>
            <person name="Barry K.W."/>
            <person name="Cichocki N."/>
            <person name="Veneault-Fourrey C."/>
            <person name="LaButti K."/>
            <person name="Lindquist E.A."/>
            <person name="Lipzen A."/>
            <person name="Lundell T."/>
            <person name="Morin E."/>
            <person name="Murat C."/>
            <person name="Sun H."/>
            <person name="Tunlid A."/>
            <person name="Henrissat B."/>
            <person name="Grigoriev I.V."/>
            <person name="Hibbett D.S."/>
            <person name="Martin F."/>
            <person name="Nordberg H.P."/>
            <person name="Cantor M.N."/>
            <person name="Hua S.X."/>
        </authorList>
    </citation>
    <scope>NUCLEOTIDE SEQUENCE [LARGE SCALE GENOMIC DNA]</scope>
    <source>
        <strain evidence="2 3">441</strain>
    </source>
</reference>
<feature type="non-terminal residue" evidence="2">
    <location>
        <position position="1"/>
    </location>
</feature>
<dbReference type="OrthoDB" id="6247875at2759"/>